<name>A0A1X6WVM5_9MICO</name>
<keyword evidence="3" id="KW-1185">Reference proteome</keyword>
<gene>
    <name evidence="2" type="ORF">FM110_03755</name>
</gene>
<dbReference type="AlphaFoldDB" id="A0A1X6WVM5"/>
<feature type="region of interest" description="Disordered" evidence="1">
    <location>
        <begin position="76"/>
        <end position="105"/>
    </location>
</feature>
<dbReference type="Proteomes" id="UP000195981">
    <property type="component" value="Unassembled WGS sequence"/>
</dbReference>
<evidence type="ECO:0000313" key="2">
    <source>
        <dbReference type="EMBL" id="SLM89508.1"/>
    </source>
</evidence>
<proteinExistence type="predicted"/>
<accession>A0A1X6WVM5</accession>
<evidence type="ECO:0000256" key="1">
    <source>
        <dbReference type="SAM" id="MobiDB-lite"/>
    </source>
</evidence>
<protein>
    <submittedName>
        <fullName evidence="2">Uncharacterized protein</fullName>
    </submittedName>
</protein>
<dbReference type="EMBL" id="FWFG01000032">
    <property type="protein sequence ID" value="SLM89508.1"/>
    <property type="molecule type" value="Genomic_DNA"/>
</dbReference>
<evidence type="ECO:0000313" key="3">
    <source>
        <dbReference type="Proteomes" id="UP000195981"/>
    </source>
</evidence>
<reference evidence="2 3" key="1">
    <citation type="submission" date="2017-02" db="EMBL/GenBank/DDBJ databases">
        <authorList>
            <person name="Peterson S.W."/>
        </authorList>
    </citation>
    <scope>NUCLEOTIDE SEQUENCE [LARGE SCALE GENOMIC DNA]</scope>
    <source>
        <strain evidence="2 3">CIP104813</strain>
    </source>
</reference>
<organism evidence="2 3">
    <name type="scientific">Brachybacterium nesterenkovii</name>
    <dbReference type="NCBI Taxonomy" id="47847"/>
    <lineage>
        <taxon>Bacteria</taxon>
        <taxon>Bacillati</taxon>
        <taxon>Actinomycetota</taxon>
        <taxon>Actinomycetes</taxon>
        <taxon>Micrococcales</taxon>
        <taxon>Dermabacteraceae</taxon>
        <taxon>Brachybacterium</taxon>
    </lineage>
</organism>
<sequence length="105" mass="10884">MRAVVVQGTQAQAGPFHVGVMSARVGELPRGGEGLRARLQIGIEGTAARVLVLEPGEGIDVEGIGSLDLLEIFPSEEPEATETEGPPMPGGQRSAVVLEARPVMS</sequence>